<dbReference type="PANTHER" id="PTHR23513">
    <property type="entry name" value="INTEGRAL MEMBRANE EFFLUX PROTEIN-RELATED"/>
    <property type="match status" value="1"/>
</dbReference>
<dbReference type="Pfam" id="PF07690">
    <property type="entry name" value="MFS_1"/>
    <property type="match status" value="1"/>
</dbReference>
<feature type="compositionally biased region" description="Polar residues" evidence="6">
    <location>
        <begin position="412"/>
        <end position="423"/>
    </location>
</feature>
<dbReference type="EMBL" id="JABBVZ010000152">
    <property type="protein sequence ID" value="NMP24794.1"/>
    <property type="molecule type" value="Genomic_DNA"/>
</dbReference>
<dbReference type="InterPro" id="IPR011701">
    <property type="entry name" value="MFS"/>
</dbReference>
<feature type="transmembrane region" description="Helical" evidence="7">
    <location>
        <begin position="252"/>
        <end position="273"/>
    </location>
</feature>
<name>A0A7Y0L7L6_9FIRM</name>
<dbReference type="Proteomes" id="UP000533476">
    <property type="component" value="Unassembled WGS sequence"/>
</dbReference>
<dbReference type="RefSeq" id="WP_169103000.1">
    <property type="nucleotide sequence ID" value="NZ_JABBVZ010000152.1"/>
</dbReference>
<dbReference type="GO" id="GO:0022857">
    <property type="term" value="F:transmembrane transporter activity"/>
    <property type="evidence" value="ECO:0007669"/>
    <property type="project" value="InterPro"/>
</dbReference>
<feature type="region of interest" description="Disordered" evidence="6">
    <location>
        <begin position="399"/>
        <end position="433"/>
    </location>
</feature>
<comment type="caution">
    <text evidence="8">The sequence shown here is derived from an EMBL/GenBank/DDBJ whole genome shotgun (WGS) entry which is preliminary data.</text>
</comment>
<dbReference type="InterPro" id="IPR036259">
    <property type="entry name" value="MFS_trans_sf"/>
</dbReference>
<evidence type="ECO:0000256" key="1">
    <source>
        <dbReference type="ARBA" id="ARBA00004651"/>
    </source>
</evidence>
<feature type="transmembrane region" description="Helical" evidence="7">
    <location>
        <begin position="373"/>
        <end position="391"/>
    </location>
</feature>
<keyword evidence="3 7" id="KW-0812">Transmembrane</keyword>
<evidence type="ECO:0000313" key="8">
    <source>
        <dbReference type="EMBL" id="NMP24794.1"/>
    </source>
</evidence>
<proteinExistence type="predicted"/>
<keyword evidence="5 7" id="KW-0472">Membrane</keyword>
<feature type="transmembrane region" description="Helical" evidence="7">
    <location>
        <begin position="100"/>
        <end position="119"/>
    </location>
</feature>
<evidence type="ECO:0000256" key="6">
    <source>
        <dbReference type="SAM" id="MobiDB-lite"/>
    </source>
</evidence>
<feature type="transmembrane region" description="Helical" evidence="7">
    <location>
        <begin position="76"/>
        <end position="94"/>
    </location>
</feature>
<reference evidence="8 9" key="1">
    <citation type="submission" date="2020-04" db="EMBL/GenBank/DDBJ databases">
        <authorList>
            <person name="Zhang R."/>
            <person name="Schippers A."/>
        </authorList>
    </citation>
    <scope>NUCLEOTIDE SEQUENCE [LARGE SCALE GENOMIC DNA]</scope>
    <source>
        <strain evidence="8 9">DSM 109850</strain>
    </source>
</reference>
<comment type="subcellular location">
    <subcellularLocation>
        <location evidence="1">Cell membrane</location>
        <topology evidence="1">Multi-pass membrane protein</topology>
    </subcellularLocation>
</comment>
<feature type="compositionally biased region" description="Low complexity" evidence="6">
    <location>
        <begin position="399"/>
        <end position="411"/>
    </location>
</feature>
<evidence type="ECO:0000256" key="3">
    <source>
        <dbReference type="ARBA" id="ARBA00022692"/>
    </source>
</evidence>
<dbReference type="GO" id="GO:0005886">
    <property type="term" value="C:plasma membrane"/>
    <property type="evidence" value="ECO:0007669"/>
    <property type="project" value="UniProtKB-SubCell"/>
</dbReference>
<feature type="transmembrane region" description="Helical" evidence="7">
    <location>
        <begin position="343"/>
        <end position="367"/>
    </location>
</feature>
<keyword evidence="4 7" id="KW-1133">Transmembrane helix</keyword>
<feature type="compositionally biased region" description="Pro residues" evidence="6">
    <location>
        <begin position="424"/>
        <end position="433"/>
    </location>
</feature>
<feature type="transmembrane region" description="Helical" evidence="7">
    <location>
        <begin position="45"/>
        <end position="64"/>
    </location>
</feature>
<protein>
    <submittedName>
        <fullName evidence="8">MFS transporter</fullName>
    </submittedName>
</protein>
<keyword evidence="2" id="KW-1003">Cell membrane</keyword>
<evidence type="ECO:0000256" key="2">
    <source>
        <dbReference type="ARBA" id="ARBA00022475"/>
    </source>
</evidence>
<dbReference type="CDD" id="cd06173">
    <property type="entry name" value="MFS_MefA_like"/>
    <property type="match status" value="1"/>
</dbReference>
<dbReference type="Gene3D" id="1.20.1250.20">
    <property type="entry name" value="MFS general substrate transporter like domains"/>
    <property type="match status" value="1"/>
</dbReference>
<evidence type="ECO:0000256" key="7">
    <source>
        <dbReference type="SAM" id="Phobius"/>
    </source>
</evidence>
<gene>
    <name evidence="8" type="ORF">HIJ39_21025</name>
</gene>
<keyword evidence="9" id="KW-1185">Reference proteome</keyword>
<feature type="transmembrane region" description="Helical" evidence="7">
    <location>
        <begin position="140"/>
        <end position="161"/>
    </location>
</feature>
<dbReference type="PANTHER" id="PTHR23513:SF6">
    <property type="entry name" value="MAJOR FACILITATOR SUPERFAMILY ASSOCIATED DOMAIN-CONTAINING PROTEIN"/>
    <property type="match status" value="1"/>
</dbReference>
<feature type="transmembrane region" description="Helical" evidence="7">
    <location>
        <begin position="216"/>
        <end position="232"/>
    </location>
</feature>
<evidence type="ECO:0000256" key="5">
    <source>
        <dbReference type="ARBA" id="ARBA00023136"/>
    </source>
</evidence>
<dbReference type="AlphaFoldDB" id="A0A7Y0L7L6"/>
<evidence type="ECO:0000256" key="4">
    <source>
        <dbReference type="ARBA" id="ARBA00022989"/>
    </source>
</evidence>
<feature type="transmembrane region" description="Helical" evidence="7">
    <location>
        <begin position="285"/>
        <end position="305"/>
    </location>
</feature>
<sequence length="433" mass="46174">MNSRSMRRLVGYRRLWLATAQIGLSSWMVQVALFAALVSHHSARVMAMVLLLATMPSLLAGPLFGAWLDRRAMPELAAWAAGVQAVLLPVMAWLVVHHLVLLTGVYAVYNLTGTLSATGRQQLRYHMVPPDRWAEVNARLGGVTGITTIVGALLGGTVALWGLTTVLLVSAAARLVASILLVSLARRVRILNAASDMSSPDPDDALRDGLRALKRFPAAMSVLLVGIAWGVLGGSYDVLLSDYGVRLLHGGGWGLSGLYATDGLGVLLGTWVARKIRARWRPHAYGLAYLLQGAFWTAFALSHTWALATPWLLAMRMASGLIIAWDTTLLLETVPDRLHSRVYGLHTATYGIVGRASLALTALVMSWAGPRAVAVGSGIGSILVGATWWWVRGRRWPPAGGSAAGEGLAESVSHNPQTATTQPDSPPPSSLAS</sequence>
<evidence type="ECO:0000313" key="9">
    <source>
        <dbReference type="Proteomes" id="UP000533476"/>
    </source>
</evidence>
<feature type="transmembrane region" description="Helical" evidence="7">
    <location>
        <begin position="167"/>
        <end position="185"/>
    </location>
</feature>
<organism evidence="8 9">
    <name type="scientific">Sulfobacillus harzensis</name>
    <dbReference type="NCBI Taxonomy" id="2729629"/>
    <lineage>
        <taxon>Bacteria</taxon>
        <taxon>Bacillati</taxon>
        <taxon>Bacillota</taxon>
        <taxon>Clostridia</taxon>
        <taxon>Eubacteriales</taxon>
        <taxon>Clostridiales Family XVII. Incertae Sedis</taxon>
        <taxon>Sulfobacillus</taxon>
    </lineage>
</organism>
<accession>A0A7Y0L7L6</accession>
<dbReference type="SUPFAM" id="SSF103473">
    <property type="entry name" value="MFS general substrate transporter"/>
    <property type="match status" value="1"/>
</dbReference>